<dbReference type="GO" id="GO:0008270">
    <property type="term" value="F:zinc ion binding"/>
    <property type="evidence" value="ECO:0007669"/>
    <property type="project" value="UniProtKB-KW"/>
</dbReference>
<evidence type="ECO:0000313" key="8">
    <source>
        <dbReference type="Proteomes" id="UP000499080"/>
    </source>
</evidence>
<dbReference type="GO" id="GO:0031123">
    <property type="term" value="P:RNA 3'-end processing"/>
    <property type="evidence" value="ECO:0007669"/>
    <property type="project" value="TreeGrafter"/>
</dbReference>
<dbReference type="InterPro" id="IPR001878">
    <property type="entry name" value="Znf_CCHC"/>
</dbReference>
<proteinExistence type="predicted"/>
<dbReference type="PANTHER" id="PTHR12271">
    <property type="entry name" value="POLY A POLYMERASE CID PAP -RELATED"/>
    <property type="match status" value="1"/>
</dbReference>
<feature type="domain" description="CCHC-type" evidence="6">
    <location>
        <begin position="211"/>
        <end position="226"/>
    </location>
</feature>
<dbReference type="GO" id="GO:0050265">
    <property type="term" value="F:RNA uridylyltransferase activity"/>
    <property type="evidence" value="ECO:0007669"/>
    <property type="project" value="TreeGrafter"/>
</dbReference>
<evidence type="ECO:0000256" key="3">
    <source>
        <dbReference type="ARBA" id="ARBA00022842"/>
    </source>
</evidence>
<keyword evidence="7" id="KW-0548">Nucleotidyltransferase</keyword>
<evidence type="ECO:0000256" key="4">
    <source>
        <dbReference type="PROSITE-ProRule" id="PRU00047"/>
    </source>
</evidence>
<dbReference type="InterPro" id="IPR036875">
    <property type="entry name" value="Znf_CCHC_sf"/>
</dbReference>
<reference evidence="7 8" key="1">
    <citation type="journal article" date="2019" name="Sci. Rep.">
        <title>Orb-weaving spider Araneus ventricosus genome elucidates the spidroin gene catalogue.</title>
        <authorList>
            <person name="Kono N."/>
            <person name="Nakamura H."/>
            <person name="Ohtoshi R."/>
            <person name="Moran D.A.P."/>
            <person name="Shinohara A."/>
            <person name="Yoshida Y."/>
            <person name="Fujiwara M."/>
            <person name="Mori M."/>
            <person name="Tomita M."/>
            <person name="Arakawa K."/>
        </authorList>
    </citation>
    <scope>NUCLEOTIDE SEQUENCE [LARGE SCALE GENOMIC DNA]</scope>
</reference>
<keyword evidence="2" id="KW-0479">Metal-binding</keyword>
<protein>
    <submittedName>
        <fullName evidence="7">Terminal uridylyltransferase 4</fullName>
    </submittedName>
</protein>
<keyword evidence="4" id="KW-0863">Zinc-finger</keyword>
<dbReference type="Gene3D" id="4.10.60.10">
    <property type="entry name" value="Zinc finger, CCHC-type"/>
    <property type="match status" value="1"/>
</dbReference>
<dbReference type="InterPro" id="IPR002058">
    <property type="entry name" value="PAP_assoc"/>
</dbReference>
<comment type="caution">
    <text evidence="7">The sequence shown here is derived from an EMBL/GenBank/DDBJ whole genome shotgun (WGS) entry which is preliminary data.</text>
</comment>
<feature type="region of interest" description="Disordered" evidence="5">
    <location>
        <begin position="223"/>
        <end position="254"/>
    </location>
</feature>
<dbReference type="AlphaFoldDB" id="A0A4Y2U2G7"/>
<evidence type="ECO:0000259" key="6">
    <source>
        <dbReference type="PROSITE" id="PS50158"/>
    </source>
</evidence>
<evidence type="ECO:0000256" key="5">
    <source>
        <dbReference type="SAM" id="MobiDB-lite"/>
    </source>
</evidence>
<keyword evidence="3" id="KW-0460">Magnesium</keyword>
<dbReference type="SUPFAM" id="SSF81631">
    <property type="entry name" value="PAP/OAS1 substrate-binding domain"/>
    <property type="match status" value="1"/>
</dbReference>
<dbReference type="Proteomes" id="UP000499080">
    <property type="component" value="Unassembled WGS sequence"/>
</dbReference>
<organism evidence="7 8">
    <name type="scientific">Araneus ventricosus</name>
    <name type="common">Orbweaver spider</name>
    <name type="synonym">Epeira ventricosa</name>
    <dbReference type="NCBI Taxonomy" id="182803"/>
    <lineage>
        <taxon>Eukaryota</taxon>
        <taxon>Metazoa</taxon>
        <taxon>Ecdysozoa</taxon>
        <taxon>Arthropoda</taxon>
        <taxon>Chelicerata</taxon>
        <taxon>Arachnida</taxon>
        <taxon>Araneae</taxon>
        <taxon>Araneomorphae</taxon>
        <taxon>Entelegynae</taxon>
        <taxon>Araneoidea</taxon>
        <taxon>Araneidae</taxon>
        <taxon>Araneus</taxon>
    </lineage>
</organism>
<keyword evidence="4" id="KW-0862">Zinc</keyword>
<dbReference type="Pfam" id="PF03828">
    <property type="entry name" value="PAP_assoc"/>
    <property type="match status" value="1"/>
</dbReference>
<feature type="compositionally biased region" description="Polar residues" evidence="5">
    <location>
        <begin position="238"/>
        <end position="254"/>
    </location>
</feature>
<evidence type="ECO:0000313" key="7">
    <source>
        <dbReference type="EMBL" id="GBO07215.1"/>
    </source>
</evidence>
<dbReference type="PANTHER" id="PTHR12271:SF66">
    <property type="entry name" value="TERMINAL URIDYLYLTRANSFERASE TAILOR"/>
    <property type="match status" value="1"/>
</dbReference>
<keyword evidence="8" id="KW-1185">Reference proteome</keyword>
<dbReference type="GO" id="GO:0003676">
    <property type="term" value="F:nucleic acid binding"/>
    <property type="evidence" value="ECO:0007669"/>
    <property type="project" value="InterPro"/>
</dbReference>
<gene>
    <name evidence="7" type="primary">Zcchc11_0</name>
    <name evidence="7" type="ORF">AVEN_197970_1</name>
</gene>
<sequence length="254" mass="29938">MDERCRILGCAFKLLTKKTCIADCSSKTLSSYSYILMVIHFLQQVNPPVLPVMPIHDKEVFEKEIDEKELERKGVLRNRNYWFYEDVDQLRKRYLGDERNNSTVGELWLEMLEYYLKFDYERAVSITEKDPVPSSSLQRYARLINIEDPFLSKRNLGCIVSEGKARETRNIFHRARMLFGNDYSREKMKNLQEHYFSPSNLTGRIMKDIECFACGGFGHETKDCPKADPFKNRKPWNPSRNRAQKSNNLNTRKP</sequence>
<dbReference type="OrthoDB" id="407432at2759"/>
<name>A0A4Y2U2G7_ARAVE</name>
<dbReference type="SUPFAM" id="SSF57756">
    <property type="entry name" value="Retrovirus zinc finger-like domains"/>
    <property type="match status" value="1"/>
</dbReference>
<dbReference type="Gene3D" id="1.10.1410.10">
    <property type="match status" value="1"/>
</dbReference>
<dbReference type="EMBL" id="BGPR01033330">
    <property type="protein sequence ID" value="GBO07215.1"/>
    <property type="molecule type" value="Genomic_DNA"/>
</dbReference>
<dbReference type="PROSITE" id="PS50158">
    <property type="entry name" value="ZF_CCHC"/>
    <property type="match status" value="1"/>
</dbReference>
<keyword evidence="1 7" id="KW-0808">Transferase</keyword>
<accession>A0A4Y2U2G7</accession>
<evidence type="ECO:0000256" key="1">
    <source>
        <dbReference type="ARBA" id="ARBA00022679"/>
    </source>
</evidence>
<evidence type="ECO:0000256" key="2">
    <source>
        <dbReference type="ARBA" id="ARBA00022723"/>
    </source>
</evidence>